<dbReference type="Gene3D" id="3.80.10.10">
    <property type="entry name" value="Ribonuclease Inhibitor"/>
    <property type="match status" value="1"/>
</dbReference>
<feature type="non-terminal residue" evidence="1">
    <location>
        <position position="100"/>
    </location>
</feature>
<sequence>EVTQCTLVARTEVMIGQFVLNDLALKSLCISNSLSRVMVQTTLKSLSSTNRSLTHLILEDWHIMKDISCDAIISLLLSVTSSLQSLSLRGCLTIENVTMF</sequence>
<accession>A0A0B6Y4W9</accession>
<dbReference type="SUPFAM" id="SSF52047">
    <property type="entry name" value="RNI-like"/>
    <property type="match status" value="1"/>
</dbReference>
<dbReference type="InterPro" id="IPR032675">
    <property type="entry name" value="LRR_dom_sf"/>
</dbReference>
<organism evidence="1">
    <name type="scientific">Arion vulgaris</name>
    <dbReference type="NCBI Taxonomy" id="1028688"/>
    <lineage>
        <taxon>Eukaryota</taxon>
        <taxon>Metazoa</taxon>
        <taxon>Spiralia</taxon>
        <taxon>Lophotrochozoa</taxon>
        <taxon>Mollusca</taxon>
        <taxon>Gastropoda</taxon>
        <taxon>Heterobranchia</taxon>
        <taxon>Euthyneura</taxon>
        <taxon>Panpulmonata</taxon>
        <taxon>Eupulmonata</taxon>
        <taxon>Stylommatophora</taxon>
        <taxon>Helicina</taxon>
        <taxon>Arionoidea</taxon>
        <taxon>Arionidae</taxon>
        <taxon>Arion</taxon>
    </lineage>
</organism>
<protein>
    <submittedName>
        <fullName evidence="1">Uncharacterized protein</fullName>
    </submittedName>
</protein>
<feature type="non-terminal residue" evidence="1">
    <location>
        <position position="1"/>
    </location>
</feature>
<name>A0A0B6Y4W9_9EUPU</name>
<proteinExistence type="predicted"/>
<dbReference type="AlphaFoldDB" id="A0A0B6Y4W9"/>
<gene>
    <name evidence="1" type="primary">ORF13227</name>
</gene>
<evidence type="ECO:0000313" key="1">
    <source>
        <dbReference type="EMBL" id="CEK51357.1"/>
    </source>
</evidence>
<dbReference type="EMBL" id="HACG01004492">
    <property type="protein sequence ID" value="CEK51357.1"/>
    <property type="molecule type" value="Transcribed_RNA"/>
</dbReference>
<reference evidence="1" key="1">
    <citation type="submission" date="2014-12" db="EMBL/GenBank/DDBJ databases">
        <title>Insight into the proteome of Arion vulgaris.</title>
        <authorList>
            <person name="Aradska J."/>
            <person name="Bulat T."/>
            <person name="Smidak R."/>
            <person name="Sarate P."/>
            <person name="Gangsoo J."/>
            <person name="Sialana F."/>
            <person name="Bilban M."/>
            <person name="Lubec G."/>
        </authorList>
    </citation>
    <scope>NUCLEOTIDE SEQUENCE</scope>
    <source>
        <tissue evidence="1">Skin</tissue>
    </source>
</reference>